<comment type="similarity">
    <text evidence="1">Belongs to the UDP-N-acetylglucosamine 2-epimerase family.</text>
</comment>
<dbReference type="GO" id="GO:0016853">
    <property type="term" value="F:isomerase activity"/>
    <property type="evidence" value="ECO:0007669"/>
    <property type="project" value="UniProtKB-KW"/>
</dbReference>
<dbReference type="EMBL" id="MQWB01000001">
    <property type="protein sequence ID" value="OZC02469.1"/>
    <property type="molecule type" value="Genomic_DNA"/>
</dbReference>
<sequence length="362" mass="38988">MTILSVVGARPNFMKVGPVHEALVARGARSVVVHTGQHYDERMSGVFFRDLGLPEPEHYLGVGGGSHAEQTARVMLAFESVLQEVAPQAVVVVGDVNSTLATALVAAKRHVPLAHVEAGLRSGDREMPEEQNRICVDHLADRLYVTEQSGLDNLAREGIDEARVAFVGNVMIDTLLKHRPAARQRPLAVDVGEAPYALVTMHRPRNVDRAEPLAEVVRIVEALAERLRVVLPLHPRTRQRLEANGLLARLKAASGVHLIAPQGYLDFLALMDRAAVVVTDSGGIQEETTALGVPCLTLRPSTERPSTVEIGTNTLLPLAEAEVARGVDAILAGEGKVGEVPPLWDGHAGARIADDLMMWCKG</sequence>
<reference evidence="3 4" key="1">
    <citation type="submission" date="2016-11" db="EMBL/GenBank/DDBJ databases">
        <title>Study of marine rhodopsin-containing bacteria.</title>
        <authorList>
            <person name="Yoshizawa S."/>
            <person name="Kumagai Y."/>
            <person name="Kogure K."/>
        </authorList>
    </citation>
    <scope>NUCLEOTIDE SEQUENCE [LARGE SCALE GENOMIC DNA]</scope>
    <source>
        <strain evidence="3 4">SG-29</strain>
    </source>
</reference>
<dbReference type="InterPro" id="IPR003331">
    <property type="entry name" value="UDP_GlcNAc_Epimerase_2_dom"/>
</dbReference>
<keyword evidence="1" id="KW-0413">Isomerase</keyword>
<dbReference type="OrthoDB" id="9803238at2"/>
<dbReference type="Gene3D" id="3.40.50.2000">
    <property type="entry name" value="Glycogen Phosphorylase B"/>
    <property type="match status" value="2"/>
</dbReference>
<dbReference type="PANTHER" id="PTHR43174:SF1">
    <property type="entry name" value="UDP-N-ACETYLGLUCOSAMINE 2-EPIMERASE"/>
    <property type="match status" value="1"/>
</dbReference>
<dbReference type="InParanoid" id="A0A259TXJ3"/>
<gene>
    <name evidence="3" type="ORF">BSZ36_05435</name>
</gene>
<organism evidence="3 4">
    <name type="scientific">Rubricoccus marinus</name>
    <dbReference type="NCBI Taxonomy" id="716817"/>
    <lineage>
        <taxon>Bacteria</taxon>
        <taxon>Pseudomonadati</taxon>
        <taxon>Rhodothermota</taxon>
        <taxon>Rhodothermia</taxon>
        <taxon>Rhodothermales</taxon>
        <taxon>Rubricoccaceae</taxon>
        <taxon>Rubricoccus</taxon>
    </lineage>
</organism>
<keyword evidence="4" id="KW-1185">Reference proteome</keyword>
<dbReference type="InterPro" id="IPR029767">
    <property type="entry name" value="WecB-like"/>
</dbReference>
<comment type="caution">
    <text evidence="3">The sequence shown here is derived from an EMBL/GenBank/DDBJ whole genome shotgun (WGS) entry which is preliminary data.</text>
</comment>
<proteinExistence type="inferred from homology"/>
<feature type="domain" description="UDP-N-acetylglucosamine 2-epimerase" evidence="2">
    <location>
        <begin position="28"/>
        <end position="355"/>
    </location>
</feature>
<dbReference type="SUPFAM" id="SSF53756">
    <property type="entry name" value="UDP-Glycosyltransferase/glycogen phosphorylase"/>
    <property type="match status" value="1"/>
</dbReference>
<evidence type="ECO:0000259" key="2">
    <source>
        <dbReference type="Pfam" id="PF02350"/>
    </source>
</evidence>
<evidence type="ECO:0000313" key="3">
    <source>
        <dbReference type="EMBL" id="OZC02469.1"/>
    </source>
</evidence>
<dbReference type="CDD" id="cd03786">
    <property type="entry name" value="GTB_UDP-GlcNAc_2-Epimerase"/>
    <property type="match status" value="1"/>
</dbReference>
<accession>A0A259TXJ3</accession>
<evidence type="ECO:0000313" key="4">
    <source>
        <dbReference type="Proteomes" id="UP000216446"/>
    </source>
</evidence>
<dbReference type="FunCoup" id="A0A259TXJ3">
    <property type="interactions" value="319"/>
</dbReference>
<dbReference type="AlphaFoldDB" id="A0A259TXJ3"/>
<dbReference type="PANTHER" id="PTHR43174">
    <property type="entry name" value="UDP-N-ACETYLGLUCOSAMINE 2-EPIMERASE"/>
    <property type="match status" value="1"/>
</dbReference>
<dbReference type="Proteomes" id="UP000216446">
    <property type="component" value="Unassembled WGS sequence"/>
</dbReference>
<protein>
    <submittedName>
        <fullName evidence="3">UDP-N-acetylglucosamine 2-epimerase</fullName>
    </submittedName>
</protein>
<dbReference type="RefSeq" id="WP_094546756.1">
    <property type="nucleotide sequence ID" value="NZ_MQWB01000001.1"/>
</dbReference>
<dbReference type="NCBIfam" id="TIGR00236">
    <property type="entry name" value="wecB"/>
    <property type="match status" value="1"/>
</dbReference>
<dbReference type="Pfam" id="PF02350">
    <property type="entry name" value="Epimerase_2"/>
    <property type="match status" value="1"/>
</dbReference>
<name>A0A259TXJ3_9BACT</name>
<evidence type="ECO:0000256" key="1">
    <source>
        <dbReference type="RuleBase" id="RU003513"/>
    </source>
</evidence>